<accession>A0AAD2H3G9</accession>
<keyword evidence="9" id="KW-1185">Reference proteome</keyword>
<reference evidence="8" key="1">
    <citation type="submission" date="2023-11" db="EMBL/GenBank/DDBJ databases">
        <authorList>
            <person name="De Vega J J."/>
            <person name="De Vega J J."/>
        </authorList>
    </citation>
    <scope>NUCLEOTIDE SEQUENCE</scope>
</reference>
<feature type="region of interest" description="Disordered" evidence="7">
    <location>
        <begin position="46"/>
        <end position="85"/>
    </location>
</feature>
<dbReference type="GO" id="GO:0045292">
    <property type="term" value="P:mRNA cis splicing, via spliceosome"/>
    <property type="evidence" value="ECO:0007669"/>
    <property type="project" value="TreeGrafter"/>
</dbReference>
<comment type="similarity">
    <text evidence="2">Belongs to the SNU66/SART1 family.</text>
</comment>
<comment type="subcellular location">
    <subcellularLocation>
        <location evidence="1">Nucleus</location>
    </subcellularLocation>
</comment>
<dbReference type="GO" id="GO:0000481">
    <property type="term" value="P:maturation of 5S rRNA"/>
    <property type="evidence" value="ECO:0007669"/>
    <property type="project" value="TreeGrafter"/>
</dbReference>
<dbReference type="Proteomes" id="UP001295794">
    <property type="component" value="Unassembled WGS sequence"/>
</dbReference>
<organism evidence="8 9">
    <name type="scientific">Mycena citricolor</name>
    <dbReference type="NCBI Taxonomy" id="2018698"/>
    <lineage>
        <taxon>Eukaryota</taxon>
        <taxon>Fungi</taxon>
        <taxon>Dikarya</taxon>
        <taxon>Basidiomycota</taxon>
        <taxon>Agaricomycotina</taxon>
        <taxon>Agaricomycetes</taxon>
        <taxon>Agaricomycetidae</taxon>
        <taxon>Agaricales</taxon>
        <taxon>Marasmiineae</taxon>
        <taxon>Mycenaceae</taxon>
        <taxon>Mycena</taxon>
    </lineage>
</organism>
<feature type="compositionally biased region" description="Low complexity" evidence="7">
    <location>
        <begin position="727"/>
        <end position="743"/>
    </location>
</feature>
<keyword evidence="3" id="KW-0507">mRNA processing</keyword>
<protein>
    <recommendedName>
        <fullName evidence="10">SART-1 protein</fullName>
    </recommendedName>
</protein>
<sequence length="790" mass="88222">MTGARRRRKVYDNVITDSLSQLPLAMSMEESISLEETNKIRISLGLKPLTDDSAPADDKDKQAENNYAKQREQENKDREAKRITDRIAKVRNRRELNASLKGATLGDADGDDDTLKWIKKSKKREKELAKKRLEEQESMDKMFQEEYSERDLVGLKVSHDFEDLDEGDARILTLKDSRILDNEEDELQNVEMAEAERTKKNNELKIKKRDYTGYDDEEFTPGHEGMKRSVLSKYDEDIDGVQETGFRLGSSVRSKAAIIEEEKHTAAATVNKSLLSIDYAKTFLDSDYLKEGDVGFKKPKTKKKRSSRRVPEVEEPPPDQMDVDTKPIVPRARDLDTNFVDDDDLQAALARSRKAKLRKSNKLTPEQLADKIAQQLAAEQQAQAQAQVVATDDGLTFDDTSEFIRAVGNNTEIKEEPKESKIPQPSSAREVSMAPGDEAVEELEAGEVTMKDEDDEDDEMAILDAIENLVKSVEAEQAAADGPVDDGIGGTASEQTFRSGMAGTLNILRQQGVLSAPSEDQSSREVVQTDRDRWLAQQRRAIERRETEKWQSRGAAKDQASRETMNRQREQQEIRETVELFKNYKPDVNLVYYDEFGRALTPKEAWKALSHRFHGKGSGKMKTEKRLKKIKEEQKQAAMASGDTPLSMTKAFQLRQEKTGQAHMVLSVGNRGAVPQAAEFFDAQPLSKAEKGKGKKKKGSDTPQPVDTGFITLPAPQVQSFLASNDSPIPSGVSSVSSAPKPGFSRISSAVDLPVSNGTEVTERSKVTFGFGMKRKAGEDAPGTPPSKRR</sequence>
<keyword evidence="5" id="KW-0539">Nucleus</keyword>
<evidence type="ECO:0000256" key="2">
    <source>
        <dbReference type="ARBA" id="ARBA00006076"/>
    </source>
</evidence>
<evidence type="ECO:0000256" key="3">
    <source>
        <dbReference type="ARBA" id="ARBA00022664"/>
    </source>
</evidence>
<evidence type="ECO:0000256" key="6">
    <source>
        <dbReference type="SAM" id="Coils"/>
    </source>
</evidence>
<feature type="region of interest" description="Disordered" evidence="7">
    <location>
        <begin position="292"/>
        <end position="330"/>
    </location>
</feature>
<dbReference type="AlphaFoldDB" id="A0AAD2H3G9"/>
<evidence type="ECO:0000256" key="5">
    <source>
        <dbReference type="ARBA" id="ARBA00023242"/>
    </source>
</evidence>
<comment type="caution">
    <text evidence="8">The sequence shown here is derived from an EMBL/GenBank/DDBJ whole genome shotgun (WGS) entry which is preliminary data.</text>
</comment>
<dbReference type="InterPro" id="IPR005011">
    <property type="entry name" value="SNU66/SART1"/>
</dbReference>
<feature type="region of interest" description="Disordered" evidence="7">
    <location>
        <begin position="768"/>
        <end position="790"/>
    </location>
</feature>
<evidence type="ECO:0000256" key="7">
    <source>
        <dbReference type="SAM" id="MobiDB-lite"/>
    </source>
</evidence>
<gene>
    <name evidence="8" type="ORF">MYCIT1_LOCUS11736</name>
</gene>
<proteinExistence type="inferred from homology"/>
<evidence type="ECO:0000313" key="9">
    <source>
        <dbReference type="Proteomes" id="UP001295794"/>
    </source>
</evidence>
<dbReference type="EMBL" id="CAVNYO010000138">
    <property type="protein sequence ID" value="CAK5268506.1"/>
    <property type="molecule type" value="Genomic_DNA"/>
</dbReference>
<evidence type="ECO:0008006" key="10">
    <source>
        <dbReference type="Google" id="ProtNLM"/>
    </source>
</evidence>
<keyword evidence="6" id="KW-0175">Coiled coil</keyword>
<feature type="region of interest" description="Disordered" evidence="7">
    <location>
        <begin position="545"/>
        <end position="571"/>
    </location>
</feature>
<feature type="region of interest" description="Disordered" evidence="7">
    <location>
        <begin position="680"/>
        <end position="749"/>
    </location>
</feature>
<name>A0AAD2H3G9_9AGAR</name>
<feature type="compositionally biased region" description="Polar residues" evidence="7">
    <location>
        <begin position="717"/>
        <end position="726"/>
    </location>
</feature>
<dbReference type="GO" id="GO:0046540">
    <property type="term" value="C:U4/U6 x U5 tri-snRNP complex"/>
    <property type="evidence" value="ECO:0007669"/>
    <property type="project" value="InterPro"/>
</dbReference>
<dbReference type="PANTHER" id="PTHR14152:SF5">
    <property type="entry name" value="U4_U6.U5 TRI-SNRNP-ASSOCIATED PROTEIN 1"/>
    <property type="match status" value="1"/>
</dbReference>
<keyword evidence="4" id="KW-0508">mRNA splicing</keyword>
<dbReference type="Pfam" id="PF19252">
    <property type="entry name" value="HIND"/>
    <property type="match status" value="1"/>
</dbReference>
<evidence type="ECO:0000313" key="8">
    <source>
        <dbReference type="EMBL" id="CAK5268506.1"/>
    </source>
</evidence>
<feature type="coiled-coil region" evidence="6">
    <location>
        <begin position="180"/>
        <end position="210"/>
    </location>
</feature>
<dbReference type="InterPro" id="IPR045347">
    <property type="entry name" value="HIND"/>
</dbReference>
<feature type="compositionally biased region" description="Basic residues" evidence="7">
    <location>
        <begin position="297"/>
        <end position="308"/>
    </location>
</feature>
<evidence type="ECO:0000256" key="1">
    <source>
        <dbReference type="ARBA" id="ARBA00004123"/>
    </source>
</evidence>
<dbReference type="PANTHER" id="PTHR14152">
    <property type="entry name" value="SQUAMOUS CELL CARCINOMA ANTIGEN RECOGNISED BY CYTOTOXIC T LYMPHOCYTES"/>
    <property type="match status" value="1"/>
</dbReference>
<feature type="compositionally biased region" description="Basic and acidic residues" evidence="7">
    <location>
        <begin position="56"/>
        <end position="85"/>
    </location>
</feature>
<evidence type="ECO:0000256" key="4">
    <source>
        <dbReference type="ARBA" id="ARBA00023187"/>
    </source>
</evidence>
<feature type="region of interest" description="Disordered" evidence="7">
    <location>
        <begin position="413"/>
        <end position="436"/>
    </location>
</feature>
<dbReference type="Pfam" id="PF03343">
    <property type="entry name" value="SART-1"/>
    <property type="match status" value="1"/>
</dbReference>